<evidence type="ECO:0000313" key="8">
    <source>
        <dbReference type="EMBL" id="MFC4558201.1"/>
    </source>
</evidence>
<keyword evidence="2" id="KW-0813">Transport</keyword>
<dbReference type="InterPro" id="IPR011701">
    <property type="entry name" value="MFS"/>
</dbReference>
<dbReference type="Proteomes" id="UP001595989">
    <property type="component" value="Unassembled WGS sequence"/>
</dbReference>
<evidence type="ECO:0000259" key="7">
    <source>
        <dbReference type="PROSITE" id="PS50850"/>
    </source>
</evidence>
<sequence>MASESQSHASPTSNKIWTRDFLLICMANFFIFLGFQMTLPTLPLFVKELGGTDKMIGIIVGIFTFSALVLRPYAGHALESKGRRFVYMIGLAVFVLSVGSYAFAAGMVFLLVMRVVQGVGWGLSTTATGTIATDLIPPNRRGEGMGYFGLSGNLALAFGPSLGLTLVGYISFTQLFLICASLGLVAFLLSSRIRYKKVEKLAENTATIKFDIFEKTAIQPSLLLFFVTVTFGGITSFLPLYAEQKDIGGIESYFLVFAIFLMVSRTFAGKIYDRQGHLYVFLPGTILIFGAMLLLSWLPSTLIMLVAAGLYGLGFGSVQPALQAWAVDKAPNNRKGMANATFFSFFDLGVGIGAMAFGQLAFMFGYPVIYQIAAGSVMVAIMLYLYLLVRTNKASAN</sequence>
<name>A0ABV9DJ91_9BACI</name>
<gene>
    <name evidence="8" type="ORF">ACFO3D_08245</name>
</gene>
<dbReference type="InterPro" id="IPR036259">
    <property type="entry name" value="MFS_trans_sf"/>
</dbReference>
<feature type="transmembrane region" description="Helical" evidence="6">
    <location>
        <begin position="368"/>
        <end position="389"/>
    </location>
</feature>
<feature type="transmembrane region" description="Helical" evidence="6">
    <location>
        <begin position="302"/>
        <end position="322"/>
    </location>
</feature>
<feature type="transmembrane region" description="Helical" evidence="6">
    <location>
        <begin position="21"/>
        <end position="43"/>
    </location>
</feature>
<dbReference type="PANTHER" id="PTHR23531">
    <property type="entry name" value="QUINOLENE RESISTANCE PROTEIN NORA"/>
    <property type="match status" value="1"/>
</dbReference>
<evidence type="ECO:0000256" key="4">
    <source>
        <dbReference type="ARBA" id="ARBA00022989"/>
    </source>
</evidence>
<proteinExistence type="predicted"/>
<dbReference type="Pfam" id="PF07690">
    <property type="entry name" value="MFS_1"/>
    <property type="match status" value="1"/>
</dbReference>
<feature type="transmembrane region" description="Helical" evidence="6">
    <location>
        <begin position="276"/>
        <end position="296"/>
    </location>
</feature>
<keyword evidence="3 6" id="KW-0812">Transmembrane</keyword>
<keyword evidence="5 6" id="KW-0472">Membrane</keyword>
<feature type="transmembrane region" description="Helical" evidence="6">
    <location>
        <begin position="55"/>
        <end position="73"/>
    </location>
</feature>
<evidence type="ECO:0000313" key="9">
    <source>
        <dbReference type="Proteomes" id="UP001595989"/>
    </source>
</evidence>
<dbReference type="InterPro" id="IPR020846">
    <property type="entry name" value="MFS_dom"/>
</dbReference>
<dbReference type="EMBL" id="JBHSFU010000004">
    <property type="protein sequence ID" value="MFC4558201.1"/>
    <property type="molecule type" value="Genomic_DNA"/>
</dbReference>
<dbReference type="PANTHER" id="PTHR23531:SF2">
    <property type="entry name" value="PERMEASE"/>
    <property type="match status" value="1"/>
</dbReference>
<evidence type="ECO:0000256" key="6">
    <source>
        <dbReference type="SAM" id="Phobius"/>
    </source>
</evidence>
<evidence type="ECO:0000256" key="5">
    <source>
        <dbReference type="ARBA" id="ARBA00023136"/>
    </source>
</evidence>
<reference evidence="9" key="1">
    <citation type="journal article" date="2019" name="Int. J. Syst. Evol. Microbiol.">
        <title>The Global Catalogue of Microorganisms (GCM) 10K type strain sequencing project: providing services to taxonomists for standard genome sequencing and annotation.</title>
        <authorList>
            <consortium name="The Broad Institute Genomics Platform"/>
            <consortium name="The Broad Institute Genome Sequencing Center for Infectious Disease"/>
            <person name="Wu L."/>
            <person name="Ma J."/>
        </authorList>
    </citation>
    <scope>NUCLEOTIDE SEQUENCE [LARGE SCALE GENOMIC DNA]</scope>
    <source>
        <strain evidence="9">CGMCC 4.7426</strain>
    </source>
</reference>
<dbReference type="CDD" id="cd17489">
    <property type="entry name" value="MFS_YfcJ_like"/>
    <property type="match status" value="1"/>
</dbReference>
<dbReference type="Gene3D" id="1.20.1250.20">
    <property type="entry name" value="MFS general substrate transporter like domains"/>
    <property type="match status" value="1"/>
</dbReference>
<feature type="transmembrane region" description="Helical" evidence="6">
    <location>
        <begin position="247"/>
        <end position="264"/>
    </location>
</feature>
<accession>A0ABV9DJ91</accession>
<feature type="domain" description="Major facilitator superfamily (MFS) profile" evidence="7">
    <location>
        <begin position="20"/>
        <end position="392"/>
    </location>
</feature>
<feature type="transmembrane region" description="Helical" evidence="6">
    <location>
        <begin position="342"/>
        <end position="362"/>
    </location>
</feature>
<feature type="transmembrane region" description="Helical" evidence="6">
    <location>
        <begin position="85"/>
        <end position="113"/>
    </location>
</feature>
<protein>
    <submittedName>
        <fullName evidence="8">MFS transporter</fullName>
    </submittedName>
</protein>
<dbReference type="PROSITE" id="PS50850">
    <property type="entry name" value="MFS"/>
    <property type="match status" value="1"/>
</dbReference>
<feature type="transmembrane region" description="Helical" evidence="6">
    <location>
        <begin position="166"/>
        <end position="189"/>
    </location>
</feature>
<evidence type="ECO:0000256" key="1">
    <source>
        <dbReference type="ARBA" id="ARBA00004651"/>
    </source>
</evidence>
<organism evidence="8 9">
    <name type="scientific">Virgibacillus kekensis</name>
    <dbReference type="NCBI Taxonomy" id="202261"/>
    <lineage>
        <taxon>Bacteria</taxon>
        <taxon>Bacillati</taxon>
        <taxon>Bacillota</taxon>
        <taxon>Bacilli</taxon>
        <taxon>Bacillales</taxon>
        <taxon>Bacillaceae</taxon>
        <taxon>Virgibacillus</taxon>
    </lineage>
</organism>
<comment type="subcellular location">
    <subcellularLocation>
        <location evidence="1">Cell membrane</location>
        <topology evidence="1">Multi-pass membrane protein</topology>
    </subcellularLocation>
</comment>
<feature type="transmembrane region" description="Helical" evidence="6">
    <location>
        <begin position="222"/>
        <end position="241"/>
    </location>
</feature>
<keyword evidence="9" id="KW-1185">Reference proteome</keyword>
<dbReference type="InterPro" id="IPR052714">
    <property type="entry name" value="MFS_Exporter"/>
</dbReference>
<comment type="caution">
    <text evidence="8">The sequence shown here is derived from an EMBL/GenBank/DDBJ whole genome shotgun (WGS) entry which is preliminary data.</text>
</comment>
<dbReference type="RefSeq" id="WP_390294674.1">
    <property type="nucleotide sequence ID" value="NZ_JBHSFU010000004.1"/>
</dbReference>
<evidence type="ECO:0000256" key="2">
    <source>
        <dbReference type="ARBA" id="ARBA00022448"/>
    </source>
</evidence>
<evidence type="ECO:0000256" key="3">
    <source>
        <dbReference type="ARBA" id="ARBA00022692"/>
    </source>
</evidence>
<dbReference type="SUPFAM" id="SSF103473">
    <property type="entry name" value="MFS general substrate transporter"/>
    <property type="match status" value="1"/>
</dbReference>
<keyword evidence="4 6" id="KW-1133">Transmembrane helix</keyword>